<evidence type="ECO:0000313" key="2">
    <source>
        <dbReference type="Proteomes" id="UP000036873"/>
    </source>
</evidence>
<reference evidence="2" key="1">
    <citation type="submission" date="2015-07" db="EMBL/GenBank/DDBJ databases">
        <title>Draft genome sequence of Acetobacterium bakii DSM 8293, a potential psychrophilic chemical producer through syngas fermentation.</title>
        <authorList>
            <person name="Song Y."/>
            <person name="Hwang S."/>
            <person name="Cho B.-K."/>
        </authorList>
    </citation>
    <scope>NUCLEOTIDE SEQUENCE [LARGE SCALE GENOMIC DNA]</scope>
    <source>
        <strain evidence="2">DSM 8239</strain>
    </source>
</reference>
<organism evidence="1 2">
    <name type="scientific">Acetobacterium bakii</name>
    <dbReference type="NCBI Taxonomy" id="52689"/>
    <lineage>
        <taxon>Bacteria</taxon>
        <taxon>Bacillati</taxon>
        <taxon>Bacillota</taxon>
        <taxon>Clostridia</taxon>
        <taxon>Eubacteriales</taxon>
        <taxon>Eubacteriaceae</taxon>
        <taxon>Acetobacterium</taxon>
    </lineage>
</organism>
<evidence type="ECO:0000313" key="1">
    <source>
        <dbReference type="EMBL" id="KNZ42367.1"/>
    </source>
</evidence>
<proteinExistence type="predicted"/>
<evidence type="ECO:0008006" key="3">
    <source>
        <dbReference type="Google" id="ProtNLM"/>
    </source>
</evidence>
<dbReference type="Proteomes" id="UP000036873">
    <property type="component" value="Unassembled WGS sequence"/>
</dbReference>
<name>A0A0L6U219_9FIRM</name>
<comment type="caution">
    <text evidence="1">The sequence shown here is derived from an EMBL/GenBank/DDBJ whole genome shotgun (WGS) entry which is preliminary data.</text>
</comment>
<gene>
    <name evidence="1" type="ORF">AKG39_06955</name>
</gene>
<dbReference type="Pfam" id="PF12953">
    <property type="entry name" value="DUF3842"/>
    <property type="match status" value="1"/>
</dbReference>
<keyword evidence="2" id="KW-1185">Reference proteome</keyword>
<sequence length="140" mass="14699">MNIVVLDGMGGGIGSRIVGILKEEIPAYIEVYGLGTNALATAAMLKKGANKGATGENAIAVSVQKADIIIGSIAMTIPNAMMGEVTPKMVEAIGGSDGIKIYIPILPENHYIVSLEQKPLMLQIREAVALIKRELKLGDV</sequence>
<dbReference type="InterPro" id="IPR024208">
    <property type="entry name" value="DUF3842"/>
</dbReference>
<dbReference type="STRING" id="52689.AKG39_06955"/>
<dbReference type="PATRIC" id="fig|52689.4.peg.498"/>
<dbReference type="RefSeq" id="WP_050739657.1">
    <property type="nucleotide sequence ID" value="NZ_LGYO01000015.1"/>
</dbReference>
<dbReference type="EMBL" id="LGYO01000015">
    <property type="protein sequence ID" value="KNZ42367.1"/>
    <property type="molecule type" value="Genomic_DNA"/>
</dbReference>
<dbReference type="AlphaFoldDB" id="A0A0L6U219"/>
<dbReference type="OrthoDB" id="9797117at2"/>
<protein>
    <recommendedName>
        <fullName evidence="3">DUF3842 domain-containing protein</fullName>
    </recommendedName>
</protein>
<accession>A0A0L6U219</accession>